<gene>
    <name evidence="2" type="ORF">B296_00034465</name>
</gene>
<evidence type="ECO:0000313" key="2">
    <source>
        <dbReference type="EMBL" id="RRT72555.1"/>
    </source>
</evidence>
<feature type="compositionally biased region" description="Basic residues" evidence="1">
    <location>
        <begin position="41"/>
        <end position="53"/>
    </location>
</feature>
<dbReference type="EMBL" id="AMZH03003368">
    <property type="protein sequence ID" value="RRT72555.1"/>
    <property type="molecule type" value="Genomic_DNA"/>
</dbReference>
<name>A0A427A8L0_ENSVE</name>
<organism evidence="2 3">
    <name type="scientific">Ensete ventricosum</name>
    <name type="common">Abyssinian banana</name>
    <name type="synonym">Musa ensete</name>
    <dbReference type="NCBI Taxonomy" id="4639"/>
    <lineage>
        <taxon>Eukaryota</taxon>
        <taxon>Viridiplantae</taxon>
        <taxon>Streptophyta</taxon>
        <taxon>Embryophyta</taxon>
        <taxon>Tracheophyta</taxon>
        <taxon>Spermatophyta</taxon>
        <taxon>Magnoliopsida</taxon>
        <taxon>Liliopsida</taxon>
        <taxon>Zingiberales</taxon>
        <taxon>Musaceae</taxon>
        <taxon>Ensete</taxon>
    </lineage>
</organism>
<comment type="caution">
    <text evidence="2">The sequence shown here is derived from an EMBL/GenBank/DDBJ whole genome shotgun (WGS) entry which is preliminary data.</text>
</comment>
<evidence type="ECO:0000256" key="1">
    <source>
        <dbReference type="SAM" id="MobiDB-lite"/>
    </source>
</evidence>
<reference evidence="2 3" key="1">
    <citation type="journal article" date="2014" name="Agronomy (Basel)">
        <title>A Draft Genome Sequence for Ensete ventricosum, the Drought-Tolerant Tree Against Hunger.</title>
        <authorList>
            <person name="Harrison J."/>
            <person name="Moore K.A."/>
            <person name="Paszkiewicz K."/>
            <person name="Jones T."/>
            <person name="Grant M."/>
            <person name="Ambacheew D."/>
            <person name="Muzemil S."/>
            <person name="Studholme D.J."/>
        </authorList>
    </citation>
    <scope>NUCLEOTIDE SEQUENCE [LARGE SCALE GENOMIC DNA]</scope>
</reference>
<sequence>MHLDVAGTATWPPPSPSLSCIPSSVADRPIKSPKQTDHGSSKPRRFTVNPRRHYGQDDLPEPATRKGVVRSEGIRYFPLLEVTDLLRHSGPRAAGPKASCHLAGYGKPGCSMHACMRSALRMADGQSDPT</sequence>
<feature type="compositionally biased region" description="Basic and acidic residues" evidence="1">
    <location>
        <begin position="28"/>
        <end position="40"/>
    </location>
</feature>
<accession>A0A427A8L0</accession>
<feature type="region of interest" description="Disordered" evidence="1">
    <location>
        <begin position="1"/>
        <end position="66"/>
    </location>
</feature>
<dbReference type="Proteomes" id="UP000287651">
    <property type="component" value="Unassembled WGS sequence"/>
</dbReference>
<dbReference type="AlphaFoldDB" id="A0A427A8L0"/>
<protein>
    <submittedName>
        <fullName evidence="2">Uncharacterized protein</fullName>
    </submittedName>
</protein>
<evidence type="ECO:0000313" key="3">
    <source>
        <dbReference type="Proteomes" id="UP000287651"/>
    </source>
</evidence>
<proteinExistence type="predicted"/>